<evidence type="ECO:0000313" key="6">
    <source>
        <dbReference type="Proteomes" id="UP000019462"/>
    </source>
</evidence>
<evidence type="ECO:0000256" key="4">
    <source>
        <dbReference type="SAM" id="MobiDB-lite"/>
    </source>
</evidence>
<feature type="region of interest" description="Disordered" evidence="4">
    <location>
        <begin position="288"/>
        <end position="345"/>
    </location>
</feature>
<keyword evidence="2" id="KW-0677">Repeat</keyword>
<reference evidence="5 6" key="1">
    <citation type="journal article" date="2014" name="Genome Announc.">
        <title>Genome sequence of the basidiomycetous fungus Pseudozyma aphidis DSM70725, an efficient producer of biosurfactant mannosylerythritol lipids.</title>
        <authorList>
            <person name="Lorenz S."/>
            <person name="Guenther M."/>
            <person name="Grumaz C."/>
            <person name="Rupp S."/>
            <person name="Zibek S."/>
            <person name="Sohn K."/>
        </authorList>
    </citation>
    <scope>NUCLEOTIDE SEQUENCE [LARGE SCALE GENOMIC DNA]</scope>
    <source>
        <strain evidence="6">ATCC 32657 / CBS 517.83 / DSM 70725 / JCM 10318 / NBRC 10182 / NRRL Y-7954 / St-0401</strain>
    </source>
</reference>
<feature type="compositionally biased region" description="Polar residues" evidence="4">
    <location>
        <begin position="840"/>
        <end position="868"/>
    </location>
</feature>
<feature type="region of interest" description="Disordered" evidence="4">
    <location>
        <begin position="237"/>
        <end position="264"/>
    </location>
</feature>
<dbReference type="Gene3D" id="2.130.10.10">
    <property type="entry name" value="YVTN repeat-like/Quinoprotein amine dehydrogenase"/>
    <property type="match status" value="1"/>
</dbReference>
<dbReference type="InterPro" id="IPR001680">
    <property type="entry name" value="WD40_rpt"/>
</dbReference>
<feature type="region of interest" description="Disordered" evidence="4">
    <location>
        <begin position="769"/>
        <end position="790"/>
    </location>
</feature>
<comment type="caution">
    <text evidence="5">The sequence shown here is derived from an EMBL/GenBank/DDBJ whole genome shotgun (WGS) entry which is preliminary data.</text>
</comment>
<feature type="region of interest" description="Disordered" evidence="4">
    <location>
        <begin position="507"/>
        <end position="532"/>
    </location>
</feature>
<feature type="compositionally biased region" description="Polar residues" evidence="4">
    <location>
        <begin position="289"/>
        <end position="313"/>
    </location>
</feature>
<accession>W3VUW9</accession>
<proteinExistence type="inferred from homology"/>
<feature type="compositionally biased region" description="Basic and acidic residues" evidence="4">
    <location>
        <begin position="935"/>
        <end position="944"/>
    </location>
</feature>
<feature type="region of interest" description="Disordered" evidence="4">
    <location>
        <begin position="909"/>
        <end position="944"/>
    </location>
</feature>
<dbReference type="EMBL" id="AWNI01000002">
    <property type="protein sequence ID" value="ETS65275.1"/>
    <property type="molecule type" value="Genomic_DNA"/>
</dbReference>
<evidence type="ECO:0000256" key="1">
    <source>
        <dbReference type="ARBA" id="ARBA00022574"/>
    </source>
</evidence>
<protein>
    <submittedName>
        <fullName evidence="5">Uncharacterized protein</fullName>
    </submittedName>
</protein>
<keyword evidence="1" id="KW-0853">WD repeat</keyword>
<dbReference type="InterPro" id="IPR048720">
    <property type="entry name" value="PROPPIN"/>
</dbReference>
<feature type="region of interest" description="Disordered" evidence="4">
    <location>
        <begin position="693"/>
        <end position="720"/>
    </location>
</feature>
<dbReference type="Pfam" id="PF00400">
    <property type="entry name" value="WD40"/>
    <property type="match status" value="2"/>
</dbReference>
<dbReference type="PANTHER" id="PTHR11227">
    <property type="entry name" value="WD-REPEAT PROTEIN INTERACTING WITH PHOSPHOINOSIDES WIPI -RELATED"/>
    <property type="match status" value="1"/>
</dbReference>
<dbReference type="InterPro" id="IPR015943">
    <property type="entry name" value="WD40/YVTN_repeat-like_dom_sf"/>
</dbReference>
<organism evidence="5 6">
    <name type="scientific">Moesziomyces aphidis</name>
    <name type="common">Pseudozyma aphidis</name>
    <dbReference type="NCBI Taxonomy" id="84754"/>
    <lineage>
        <taxon>Eukaryota</taxon>
        <taxon>Fungi</taxon>
        <taxon>Dikarya</taxon>
        <taxon>Basidiomycota</taxon>
        <taxon>Ustilaginomycotina</taxon>
        <taxon>Ustilaginomycetes</taxon>
        <taxon>Ustilaginales</taxon>
        <taxon>Ustilaginaceae</taxon>
        <taxon>Moesziomyces</taxon>
    </lineage>
</organism>
<gene>
    <name evidence="5" type="ORF">PaG_00351</name>
</gene>
<feature type="compositionally biased region" description="Polar residues" evidence="4">
    <location>
        <begin position="696"/>
        <end position="705"/>
    </location>
</feature>
<feature type="compositionally biased region" description="Low complexity" evidence="4">
    <location>
        <begin position="780"/>
        <end position="790"/>
    </location>
</feature>
<dbReference type="HOGENOM" id="CLU_312650_0_0_1"/>
<dbReference type="SUPFAM" id="SSF50978">
    <property type="entry name" value="WD40 repeat-like"/>
    <property type="match status" value="1"/>
</dbReference>
<feature type="compositionally biased region" description="Basic and acidic residues" evidence="4">
    <location>
        <begin position="363"/>
        <end position="379"/>
    </location>
</feature>
<dbReference type="AlphaFoldDB" id="W3VUW9"/>
<feature type="region of interest" description="Disordered" evidence="4">
    <location>
        <begin position="840"/>
        <end position="873"/>
    </location>
</feature>
<feature type="compositionally biased region" description="Polar residues" evidence="4">
    <location>
        <begin position="436"/>
        <end position="445"/>
    </location>
</feature>
<feature type="region of interest" description="Disordered" evidence="4">
    <location>
        <begin position="404"/>
        <end position="458"/>
    </location>
</feature>
<feature type="region of interest" description="Disordered" evidence="4">
    <location>
        <begin position="358"/>
        <end position="380"/>
    </location>
</feature>
<dbReference type="Proteomes" id="UP000019462">
    <property type="component" value="Unassembled WGS sequence"/>
</dbReference>
<evidence type="ECO:0000256" key="3">
    <source>
        <dbReference type="ARBA" id="ARBA00025740"/>
    </source>
</evidence>
<comment type="similarity">
    <text evidence="3">Belongs to the WD repeat PROPPIN family.</text>
</comment>
<dbReference type="SMART" id="SM00320">
    <property type="entry name" value="WD40"/>
    <property type="match status" value="2"/>
</dbReference>
<feature type="compositionally biased region" description="Basic residues" evidence="4">
    <location>
        <begin position="510"/>
        <end position="523"/>
    </location>
</feature>
<dbReference type="OrthoDB" id="1667587at2759"/>
<dbReference type="InterPro" id="IPR036322">
    <property type="entry name" value="WD40_repeat_dom_sf"/>
</dbReference>
<sequence length="1020" mass="107457">MQARVARIRCETNTLLSVGSAARSVTSPRRAKTLEIAVVLASTASLDCIVPCDILPPPGPHSLLLATGSEVTSVTHIATRGRKTLACCPPLKLWTQASSAQPSSASLRVAAMHLPRHTIESHAAAPLFEHASFCSPDIPVFRDRPPKDHASPNASGGSTSELAQPAVFACATLNGFLVAQSDPLKLAANRSWSSAQGGLSHAVPVSHCSLLLLVGGGRVPRFAPNKVILWDEAAEYTPSQPDPASHHANSDDDDDDHSSSFPSRRASTIFSAGSEFDAYGRAPSAEFENAQTPISSEPSSACPLSTADSTGSLSDLDHTQHRTGPAAGSPSRSTAEPRSSVDQSMLASSLGIGRLQSSYLSDNTDRDAQSSVRFSRDSPDLAASSHSHAIMASSANLADPFAEDEALPPHLSPERNASPDSFTPGSHTGPRADPCTSESAASSRQFRPASAAHRDRADGLGLIDSVSSMATTDTHATAKRPPRVLRGREVAELEFSEAVRGVYATTIHTTRPRSHRPAGKGKARATSGAASSLDREDEPRFCVVLVVLLATRAIVFELSPPSTAPMLGGRPTSSAWSISKRAVAQTHKNPKGLGSVAPLYLHTPPGTVSQPSAVVALPGRQKGHVQLLHIQLGITHVDPYRPASVPAPPVGASTIIVAHEASLAALALSPDGRLLATASSKGTLIRIWSHNIGQKDGTSSRNSRASPHEPKSSGPGRTGVGATLARELRRGTDPATILSIAFAPDASIVAAASDKGTIHIFLLSQPGSMASTDDTTELPRSQASSTSRASSLGRVAANYLPAGLGNLAGQIPPSVLPQYLKSEWSSAQFRIPLKTFGSASRHSSASAQGDESGIYGSNTPRSITLGTEKSTEGAWAQMRSRISDIRKGEASVDEKMFLCWVEEAASSPVTVTKGKASAQPSSRSEHASRPRPLHTSKDFHDGSKPESPYRFHLVVLTTSGGWYKLAIHPPKSNASEDASGSTVLDMYRRESKRATDKPKPLECQLLEFRPMVAMLDGWRA</sequence>
<evidence type="ECO:0000313" key="5">
    <source>
        <dbReference type="EMBL" id="ETS65275.1"/>
    </source>
</evidence>
<dbReference type="GO" id="GO:0005737">
    <property type="term" value="C:cytoplasm"/>
    <property type="evidence" value="ECO:0007669"/>
    <property type="project" value="UniProtKB-ARBA"/>
</dbReference>
<feature type="compositionally biased region" description="Polar residues" evidence="4">
    <location>
        <begin position="330"/>
        <end position="345"/>
    </location>
</feature>
<keyword evidence="6" id="KW-1185">Reference proteome</keyword>
<name>W3VUW9_MOEAP</name>
<evidence type="ECO:0000256" key="2">
    <source>
        <dbReference type="ARBA" id="ARBA00022737"/>
    </source>
</evidence>